<reference evidence="1 2" key="1">
    <citation type="submission" date="2016-02" db="EMBL/GenBank/DDBJ databases">
        <title>Draft genome sequence of the strain BR 10247T Bradyrhizobium neotropicale isolated from nodules of Centrolobium paraense.</title>
        <authorList>
            <person name="Simoes-Araujo J.L."/>
            <person name="Barauna A.C."/>
            <person name="Silva K."/>
            <person name="Zilli J.E."/>
        </authorList>
    </citation>
    <scope>NUCLEOTIDE SEQUENCE [LARGE SCALE GENOMIC DNA]</scope>
    <source>
        <strain evidence="1 2">BR 10247</strain>
    </source>
</reference>
<organism evidence="1 2">
    <name type="scientific">Bradyrhizobium neotropicale</name>
    <dbReference type="NCBI Taxonomy" id="1497615"/>
    <lineage>
        <taxon>Bacteria</taxon>
        <taxon>Pseudomonadati</taxon>
        <taxon>Pseudomonadota</taxon>
        <taxon>Alphaproteobacteria</taxon>
        <taxon>Hyphomicrobiales</taxon>
        <taxon>Nitrobacteraceae</taxon>
        <taxon>Bradyrhizobium</taxon>
    </lineage>
</organism>
<sequence>MLLVLSLFGFFAAVCVGAIYYAGDLSRLQAVRSAEESRAALRDVTDPAELDQAIKQYPSNRLLRLVALANEDVNDIDAAARRLLDEAAARPLPMLGDLGTASRNDLDALRRDLKTAEANVATFAPRYDALLTSARENVEKDVRSLNVGDERLTSFMAMIDEQHGAWTALTSNMLIARADYYNAYEKCVALLVREFGIYRVTNGQFVFPFQSTANGYNRAATAMTDAAKRSSELDGERASLRQSALSRWKAFVED</sequence>
<dbReference type="EMBL" id="LSEF01000062">
    <property type="protein sequence ID" value="OAF15395.1"/>
    <property type="molecule type" value="Genomic_DNA"/>
</dbReference>
<proteinExistence type="predicted"/>
<dbReference type="Proteomes" id="UP000077173">
    <property type="component" value="Unassembled WGS sequence"/>
</dbReference>
<comment type="caution">
    <text evidence="1">The sequence shown here is derived from an EMBL/GenBank/DDBJ whole genome shotgun (WGS) entry which is preliminary data.</text>
</comment>
<name>A0A176Z6F7_9BRAD</name>
<keyword evidence="2" id="KW-1185">Reference proteome</keyword>
<accession>A0A176Z6F7</accession>
<dbReference type="GeneID" id="32585647"/>
<evidence type="ECO:0000313" key="2">
    <source>
        <dbReference type="Proteomes" id="UP000077173"/>
    </source>
</evidence>
<protein>
    <submittedName>
        <fullName evidence="1">Uncharacterized protein</fullName>
    </submittedName>
</protein>
<evidence type="ECO:0000313" key="1">
    <source>
        <dbReference type="EMBL" id="OAF15395.1"/>
    </source>
</evidence>
<gene>
    <name evidence="1" type="ORF">AXW67_15535</name>
</gene>
<dbReference type="AlphaFoldDB" id="A0A176Z6F7"/>